<dbReference type="RefSeq" id="WP_240187929.1">
    <property type="nucleotide sequence ID" value="NZ_JBFCRC010000006.1"/>
</dbReference>
<evidence type="ECO:0000313" key="1">
    <source>
        <dbReference type="EMBL" id="RBT69758.1"/>
    </source>
</evidence>
<dbReference type="Proteomes" id="UP000253498">
    <property type="component" value="Unassembled WGS sequence"/>
</dbReference>
<comment type="caution">
    <text evidence="1">The sequence shown here is derived from an EMBL/GenBank/DDBJ whole genome shotgun (WGS) entry which is preliminary data.</text>
</comment>
<protein>
    <submittedName>
        <fullName evidence="1">Uncharacterized protein</fullName>
    </submittedName>
</protein>
<dbReference type="EMBL" id="LESJ01000003">
    <property type="protein sequence ID" value="RBT69758.1"/>
    <property type="molecule type" value="Genomic_DNA"/>
</dbReference>
<proteinExistence type="predicted"/>
<dbReference type="AlphaFoldDB" id="A0AB37IEB4"/>
<organism evidence="1 2">
    <name type="scientific">Enterococcus hirae</name>
    <dbReference type="NCBI Taxonomy" id="1354"/>
    <lineage>
        <taxon>Bacteria</taxon>
        <taxon>Bacillati</taxon>
        <taxon>Bacillota</taxon>
        <taxon>Bacilli</taxon>
        <taxon>Lactobacillales</taxon>
        <taxon>Enterococcaceae</taxon>
        <taxon>Enterococcus</taxon>
    </lineage>
</organism>
<sequence>MTTNLFNLNLQEVPEADYVCYSFKIPYEPLENLFAKASEFKGTRFFWQTPDKNVGFLGFGRNLLKKRGNWSTEDLINAKQEFFKKTFVSGS</sequence>
<gene>
    <name evidence="1" type="ORF">EB03_00806</name>
</gene>
<evidence type="ECO:0000313" key="2">
    <source>
        <dbReference type="Proteomes" id="UP000253498"/>
    </source>
</evidence>
<accession>A0AB37IEB4</accession>
<reference evidence="1 2" key="1">
    <citation type="submission" date="2015-06" db="EMBL/GenBank/DDBJ databases">
        <title>The Genome Sequence of Enterococcus hirae 88EA1.</title>
        <authorList>
            <consortium name="The Broad Institute Genomics Platform"/>
            <consortium name="The Broad Institute Genome Sequencing Center for Infectious Disease"/>
            <person name="Earl A.M."/>
            <person name="Van Tyne D."/>
            <person name="Lebreton F."/>
            <person name="Saavedra J.T."/>
            <person name="Gilmore M.S."/>
            <person name="Manson McGuire A."/>
            <person name="Clock S."/>
            <person name="Crupain M."/>
            <person name="Rangan U."/>
            <person name="Young S."/>
            <person name="Abouelleil A."/>
            <person name="Cao P."/>
            <person name="Chapman S.B."/>
            <person name="Griggs A."/>
            <person name="Priest M."/>
            <person name="Shea T."/>
            <person name="Wortman J."/>
            <person name="Nusbaum C."/>
            <person name="Birren B."/>
        </authorList>
    </citation>
    <scope>NUCLEOTIDE SEQUENCE [LARGE SCALE GENOMIC DNA]</scope>
    <source>
        <strain evidence="1 2">88EA1</strain>
    </source>
</reference>
<name>A0AB37IEB4_ENTHR</name>